<dbReference type="HOGENOM" id="CLU_1674055_0_0_2"/>
<evidence type="ECO:0000313" key="2">
    <source>
        <dbReference type="EMBL" id="AEM38582.1"/>
    </source>
</evidence>
<dbReference type="Pfam" id="PF06197">
    <property type="entry name" value="DUF998"/>
    <property type="match status" value="1"/>
</dbReference>
<accession>G0ED23</accession>
<feature type="transmembrane region" description="Helical" evidence="1">
    <location>
        <begin position="87"/>
        <end position="105"/>
    </location>
</feature>
<dbReference type="AlphaFoldDB" id="G0ED23"/>
<dbReference type="EMBL" id="CP002838">
    <property type="protein sequence ID" value="AEM38582.1"/>
    <property type="molecule type" value="Genomic_DNA"/>
</dbReference>
<proteinExistence type="predicted"/>
<protein>
    <recommendedName>
        <fullName evidence="4">DUF998 domain-containing protein</fullName>
    </recommendedName>
</protein>
<organism evidence="2 3">
    <name type="scientific">Pyrolobus fumarii (strain DSM 11204 / 1A)</name>
    <dbReference type="NCBI Taxonomy" id="694429"/>
    <lineage>
        <taxon>Archaea</taxon>
        <taxon>Thermoproteota</taxon>
        <taxon>Thermoprotei</taxon>
        <taxon>Desulfurococcales</taxon>
        <taxon>Pyrodictiaceae</taxon>
        <taxon>Pyrolobus</taxon>
    </lineage>
</organism>
<dbReference type="eggNOG" id="arCOG02008">
    <property type="taxonomic scope" value="Archaea"/>
</dbReference>
<evidence type="ECO:0008006" key="4">
    <source>
        <dbReference type="Google" id="ProtNLM"/>
    </source>
</evidence>
<keyword evidence="1" id="KW-0812">Transmembrane</keyword>
<feature type="transmembrane region" description="Helical" evidence="1">
    <location>
        <begin position="112"/>
        <end position="129"/>
    </location>
</feature>
<keyword evidence="1" id="KW-0472">Membrane</keyword>
<sequence length="157" mass="16772">MMLILAALLMVTVSALLAYTRGLWSPWHGALSDLGVIQETRLLFNTGLVLGGIGITLYAATCGALLWLAAGTSLALIGVVTEDYTTPHFLLALAFFVSGFAASLSECRTPPYRILAAALVILWILHFTFRLPPGVAIPEYLSALLFISCISRGCRSG</sequence>
<dbReference type="STRING" id="694429.Pyrfu_0713"/>
<dbReference type="Proteomes" id="UP000001037">
    <property type="component" value="Chromosome"/>
</dbReference>
<name>G0ED23_PYRF1</name>
<dbReference type="KEGG" id="pfm:Pyrfu_0713"/>
<dbReference type="InParanoid" id="G0ED23"/>
<keyword evidence="3" id="KW-1185">Reference proteome</keyword>
<reference evidence="2 3" key="1">
    <citation type="journal article" date="2011" name="Stand. Genomic Sci.">
        <title>Complete genome sequence of the hyperthermophilic chemolithoautotroph Pyrolobus fumarii type strain (1A).</title>
        <authorList>
            <person name="Anderson I."/>
            <person name="Goker M."/>
            <person name="Nolan M."/>
            <person name="Lucas S."/>
            <person name="Hammon N."/>
            <person name="Deshpande S."/>
            <person name="Cheng J.F."/>
            <person name="Tapia R."/>
            <person name="Han C."/>
            <person name="Goodwin L."/>
            <person name="Pitluck S."/>
            <person name="Huntemann M."/>
            <person name="Liolios K."/>
            <person name="Ivanova N."/>
            <person name="Pagani I."/>
            <person name="Mavromatis K."/>
            <person name="Ovchinikova G."/>
            <person name="Pati A."/>
            <person name="Chen A."/>
            <person name="Palaniappan K."/>
            <person name="Land M."/>
            <person name="Hauser L."/>
            <person name="Brambilla E.M."/>
            <person name="Huber H."/>
            <person name="Yasawong M."/>
            <person name="Rohde M."/>
            <person name="Spring S."/>
            <person name="Abt B."/>
            <person name="Sikorski J."/>
            <person name="Wirth R."/>
            <person name="Detter J.C."/>
            <person name="Woyke T."/>
            <person name="Bristow J."/>
            <person name="Eisen J.A."/>
            <person name="Markowitz V."/>
            <person name="Hugenholtz P."/>
            <person name="Kyrpides N.C."/>
            <person name="Klenk H.P."/>
            <person name="Lapidus A."/>
        </authorList>
    </citation>
    <scope>NUCLEOTIDE SEQUENCE [LARGE SCALE GENOMIC DNA]</scope>
    <source>
        <strain evidence="3">DSM 11204 / 1A</strain>
    </source>
</reference>
<keyword evidence="1" id="KW-1133">Transmembrane helix</keyword>
<evidence type="ECO:0000256" key="1">
    <source>
        <dbReference type="SAM" id="Phobius"/>
    </source>
</evidence>
<feature type="transmembrane region" description="Helical" evidence="1">
    <location>
        <begin position="42"/>
        <end position="59"/>
    </location>
</feature>
<gene>
    <name evidence="2" type="ordered locus">Pyrfu_0713</name>
</gene>
<dbReference type="InterPro" id="IPR009339">
    <property type="entry name" value="DUF998"/>
</dbReference>
<evidence type="ECO:0000313" key="3">
    <source>
        <dbReference type="Proteomes" id="UP000001037"/>
    </source>
</evidence>